<feature type="non-terminal residue" evidence="1">
    <location>
        <position position="153"/>
    </location>
</feature>
<organism evidence="1">
    <name type="scientific">marine sediment metagenome</name>
    <dbReference type="NCBI Taxonomy" id="412755"/>
    <lineage>
        <taxon>unclassified sequences</taxon>
        <taxon>metagenomes</taxon>
        <taxon>ecological metagenomes</taxon>
    </lineage>
</organism>
<sequence length="153" mass="16463">MSDRALLGPRRLTTEIPAYSGIHADGVFPDSGAWRNGGENKVLIYETSIDMSGLTLDDLTFVPKGAELQDPGRYSCTNVDAVDMEVLDIVSQERLTQAQISAGLVAGNVPGMAATTEDFVQILFGQYRLMIRSTTSQNTELLTTVDGGNFGSE</sequence>
<reference evidence="1" key="1">
    <citation type="journal article" date="2014" name="Front. Microbiol.">
        <title>High frequency of phylogenetically diverse reductive dehalogenase-homologous genes in deep subseafloor sedimentary metagenomes.</title>
        <authorList>
            <person name="Kawai M."/>
            <person name="Futagami T."/>
            <person name="Toyoda A."/>
            <person name="Takaki Y."/>
            <person name="Nishi S."/>
            <person name="Hori S."/>
            <person name="Arai W."/>
            <person name="Tsubouchi T."/>
            <person name="Morono Y."/>
            <person name="Uchiyama I."/>
            <person name="Ito T."/>
            <person name="Fujiyama A."/>
            <person name="Inagaki F."/>
            <person name="Takami H."/>
        </authorList>
    </citation>
    <scope>NUCLEOTIDE SEQUENCE</scope>
    <source>
        <strain evidence="1">Expedition CK06-06</strain>
    </source>
</reference>
<dbReference type="AlphaFoldDB" id="X1RRZ5"/>
<accession>X1RRZ5</accession>
<gene>
    <name evidence="1" type="ORF">S12H4_06455</name>
</gene>
<dbReference type="EMBL" id="BARW01002267">
    <property type="protein sequence ID" value="GAI69746.1"/>
    <property type="molecule type" value="Genomic_DNA"/>
</dbReference>
<name>X1RRZ5_9ZZZZ</name>
<proteinExistence type="predicted"/>
<evidence type="ECO:0000313" key="1">
    <source>
        <dbReference type="EMBL" id="GAI69746.1"/>
    </source>
</evidence>
<comment type="caution">
    <text evidence="1">The sequence shown here is derived from an EMBL/GenBank/DDBJ whole genome shotgun (WGS) entry which is preliminary data.</text>
</comment>
<protein>
    <submittedName>
        <fullName evidence="1">Uncharacterized protein</fullName>
    </submittedName>
</protein>